<evidence type="ECO:0000313" key="6">
    <source>
        <dbReference type="EMBL" id="KAJ7374047.1"/>
    </source>
</evidence>
<keyword evidence="4" id="KW-0539">Nucleus</keyword>
<dbReference type="EMBL" id="MU826829">
    <property type="protein sequence ID" value="KAJ7374047.1"/>
    <property type="molecule type" value="Genomic_DNA"/>
</dbReference>
<accession>A0A9W9Z2U3</accession>
<dbReference type="PANTHER" id="PTHR22607:SF3">
    <property type="entry name" value="CDK2-ASSOCIATED PROTEIN 1, ISOFORM B"/>
    <property type="match status" value="1"/>
</dbReference>
<dbReference type="Proteomes" id="UP001163046">
    <property type="component" value="Unassembled WGS sequence"/>
</dbReference>
<keyword evidence="7" id="KW-1185">Reference proteome</keyword>
<evidence type="ECO:0000256" key="1">
    <source>
        <dbReference type="ARBA" id="ARBA00004123"/>
    </source>
</evidence>
<evidence type="ECO:0000256" key="5">
    <source>
        <dbReference type="SAM" id="MobiDB-lite"/>
    </source>
</evidence>
<evidence type="ECO:0000256" key="4">
    <source>
        <dbReference type="ARBA" id="ARBA00023242"/>
    </source>
</evidence>
<feature type="compositionally biased region" description="Low complexity" evidence="5">
    <location>
        <begin position="328"/>
        <end position="343"/>
    </location>
</feature>
<feature type="region of interest" description="Disordered" evidence="5">
    <location>
        <begin position="170"/>
        <end position="200"/>
    </location>
</feature>
<gene>
    <name evidence="6" type="primary">CDK2AP1</name>
    <name evidence="6" type="ORF">OS493_009377</name>
</gene>
<keyword evidence="3" id="KW-0597">Phosphoprotein</keyword>
<dbReference type="InterPro" id="IPR017266">
    <property type="entry name" value="DOC_1/2"/>
</dbReference>
<proteinExistence type="inferred from homology"/>
<sequence>MAANCHVTALNTSSVHLRDLDNLVSAFTDKHPSVFHMKDRPDSATRLQVLNGVTRDEYDTNDVFTHASKIHSPTMPPMMISKIQHETGILAKTKQLVSTNALNELHFEEQGFNGTAGNQAQITDGISLDSSSVIEPDLFETQHTMDSLHLISELCDRLYSPTDFTATETTSFLGSRKRRDPGNEVATETGFEDTPSTPAVQRLNPNNQAVLSTSSCCAAAPQSVSTLQITSADWLKIPARFGSSQSHTGNCSHNCHAITLSHNHDATETSNEELLDQRHELLGACPEPNGAISYMEQMLERFPPREMRSKPCEPDIGDVLKSSDVTGASSSTPTPQTTPAAASLSGSSHNSPGKYSELLAVIEELGKDIRPTYAGSKNAAERLKKGIMHARVLVRECLVETDRCARQ</sequence>
<protein>
    <submittedName>
        <fullName evidence="6">Cyclin-dependent kinase 2-associated protein 1</fullName>
    </submittedName>
</protein>
<comment type="caution">
    <text evidence="6">The sequence shown here is derived from an EMBL/GenBank/DDBJ whole genome shotgun (WGS) entry which is preliminary data.</text>
</comment>
<dbReference type="PANTHER" id="PTHR22607">
    <property type="entry name" value="DELETED IN ORAL CANCER 1/CDK2-ASSOCIATED PROTEIN 1"/>
    <property type="match status" value="1"/>
</dbReference>
<keyword evidence="6" id="KW-0808">Transferase</keyword>
<dbReference type="AlphaFoldDB" id="A0A9W9Z2U3"/>
<evidence type="ECO:0000256" key="3">
    <source>
        <dbReference type="ARBA" id="ARBA00022553"/>
    </source>
</evidence>
<dbReference type="OrthoDB" id="1930760at2759"/>
<keyword evidence="6" id="KW-0418">Kinase</keyword>
<organism evidence="6 7">
    <name type="scientific">Desmophyllum pertusum</name>
    <dbReference type="NCBI Taxonomy" id="174260"/>
    <lineage>
        <taxon>Eukaryota</taxon>
        <taxon>Metazoa</taxon>
        <taxon>Cnidaria</taxon>
        <taxon>Anthozoa</taxon>
        <taxon>Hexacorallia</taxon>
        <taxon>Scleractinia</taxon>
        <taxon>Caryophylliina</taxon>
        <taxon>Caryophylliidae</taxon>
        <taxon>Desmophyllum</taxon>
    </lineage>
</organism>
<dbReference type="GO" id="GO:0016301">
    <property type="term" value="F:kinase activity"/>
    <property type="evidence" value="ECO:0007669"/>
    <property type="project" value="UniProtKB-KW"/>
</dbReference>
<dbReference type="Gene3D" id="6.10.140.1300">
    <property type="match status" value="1"/>
</dbReference>
<dbReference type="GO" id="GO:0005634">
    <property type="term" value="C:nucleus"/>
    <property type="evidence" value="ECO:0007669"/>
    <property type="project" value="UniProtKB-SubCell"/>
</dbReference>
<comment type="similarity">
    <text evidence="2">Belongs to the CDK2AP family.</text>
</comment>
<dbReference type="Pfam" id="PF09806">
    <property type="entry name" value="CDK2AP"/>
    <property type="match status" value="1"/>
</dbReference>
<feature type="region of interest" description="Disordered" evidence="5">
    <location>
        <begin position="306"/>
        <end position="351"/>
    </location>
</feature>
<evidence type="ECO:0000256" key="2">
    <source>
        <dbReference type="ARBA" id="ARBA00008485"/>
    </source>
</evidence>
<evidence type="ECO:0000313" key="7">
    <source>
        <dbReference type="Proteomes" id="UP001163046"/>
    </source>
</evidence>
<name>A0A9W9Z2U3_9CNID</name>
<reference evidence="6" key="1">
    <citation type="submission" date="2023-01" db="EMBL/GenBank/DDBJ databases">
        <title>Genome assembly of the deep-sea coral Lophelia pertusa.</title>
        <authorList>
            <person name="Herrera S."/>
            <person name="Cordes E."/>
        </authorList>
    </citation>
    <scope>NUCLEOTIDE SEQUENCE</scope>
    <source>
        <strain evidence="6">USNM1676648</strain>
        <tissue evidence="6">Polyp</tissue>
    </source>
</reference>
<dbReference type="GO" id="GO:0005737">
    <property type="term" value="C:cytoplasm"/>
    <property type="evidence" value="ECO:0007669"/>
    <property type="project" value="TreeGrafter"/>
</dbReference>
<comment type="subcellular location">
    <subcellularLocation>
        <location evidence="1">Nucleus</location>
    </subcellularLocation>
</comment>